<dbReference type="EMBL" id="SDWJ01000002">
    <property type="protein sequence ID" value="MVZ98457.1"/>
    <property type="molecule type" value="Genomic_DNA"/>
</dbReference>
<dbReference type="InterPro" id="IPR001296">
    <property type="entry name" value="Glyco_trans_1"/>
</dbReference>
<dbReference type="RefSeq" id="WP_160354360.1">
    <property type="nucleotide sequence ID" value="NZ_SDWJ01000002.1"/>
</dbReference>
<dbReference type="Pfam" id="PF00534">
    <property type="entry name" value="Glycos_transf_1"/>
    <property type="match status" value="1"/>
</dbReference>
<evidence type="ECO:0000259" key="1">
    <source>
        <dbReference type="Pfam" id="PF00534"/>
    </source>
</evidence>
<dbReference type="PANTHER" id="PTHR46401:SF8">
    <property type="entry name" value="BLL6006 PROTEIN"/>
    <property type="match status" value="1"/>
</dbReference>
<dbReference type="PANTHER" id="PTHR46401">
    <property type="entry name" value="GLYCOSYLTRANSFERASE WBBK-RELATED"/>
    <property type="match status" value="1"/>
</dbReference>
<dbReference type="Proteomes" id="UP000471147">
    <property type="component" value="Unassembled WGS sequence"/>
</dbReference>
<sequence length="395" mass="43132">MITFAVPPIGGKGWFGGWMYMQNLVRALAGGDATDIETVLFIGPDRFENPEIRLLADLPRTRVVSDPAFDETGLRCNVGWTLATGRNAAVLGAYNREKVDVALDPALYLGWRSEIPSIAWIPDFQHRHMPHMFSRGAYWKRDLGFRAQIGSAAAVMLSSEDAERDCLEFYPAAKGRTEVARFAVPVSDWPDADAAWARLRQEGIPEDFIFLPNQLWQHKNHGLAIAAAALLARRGSRRIILATGHGHDPRFPDYPDALKAQIRASGAEANFRLMGSVDHALVQAMMIGANALLNSSRFEGWSTTVEEGKSVATPLLLSDLRVHREQAPDAVFFGTDDAEALANAIDVAAPRSLASIRASLKSAASAGVTRQSEFAAKVAQIIRKAAHGALERRAL</sequence>
<dbReference type="GO" id="GO:0016757">
    <property type="term" value="F:glycosyltransferase activity"/>
    <property type="evidence" value="ECO:0007669"/>
    <property type="project" value="InterPro"/>
</dbReference>
<keyword evidence="2" id="KW-0808">Transferase</keyword>
<evidence type="ECO:0000313" key="3">
    <source>
        <dbReference type="Proteomes" id="UP000471147"/>
    </source>
</evidence>
<dbReference type="OrthoDB" id="9801609at2"/>
<accession>A0A6I4LY23</accession>
<proteinExistence type="predicted"/>
<protein>
    <submittedName>
        <fullName evidence="2">Glycosyltransferase</fullName>
    </submittedName>
</protein>
<gene>
    <name evidence="2" type="ORF">EUU23_12210</name>
</gene>
<dbReference type="Gene3D" id="3.40.50.2000">
    <property type="entry name" value="Glycogen Phosphorylase B"/>
    <property type="match status" value="1"/>
</dbReference>
<evidence type="ECO:0000313" key="2">
    <source>
        <dbReference type="EMBL" id="MVZ98457.1"/>
    </source>
</evidence>
<dbReference type="SUPFAM" id="SSF53756">
    <property type="entry name" value="UDP-Glycosyltransferase/glycogen phosphorylase"/>
    <property type="match status" value="1"/>
</dbReference>
<keyword evidence="3" id="KW-1185">Reference proteome</keyword>
<organism evidence="2 3">
    <name type="scientific">Sphingorhabdus profundilacus</name>
    <dbReference type="NCBI Taxonomy" id="2509718"/>
    <lineage>
        <taxon>Bacteria</taxon>
        <taxon>Pseudomonadati</taxon>
        <taxon>Pseudomonadota</taxon>
        <taxon>Alphaproteobacteria</taxon>
        <taxon>Sphingomonadales</taxon>
        <taxon>Sphingomonadaceae</taxon>
        <taxon>Sphingorhabdus</taxon>
    </lineage>
</organism>
<comment type="caution">
    <text evidence="2">The sequence shown here is derived from an EMBL/GenBank/DDBJ whole genome shotgun (WGS) entry which is preliminary data.</text>
</comment>
<name>A0A6I4LY23_9SPHN</name>
<feature type="domain" description="Glycosyl transferase family 1" evidence="1">
    <location>
        <begin position="206"/>
        <end position="346"/>
    </location>
</feature>
<dbReference type="AlphaFoldDB" id="A0A6I4LY23"/>
<reference evidence="2 3" key="1">
    <citation type="submission" date="2019-01" db="EMBL/GenBank/DDBJ databases">
        <title>Sphingorhabdus lacus sp.nov., isolated from an oligotrophic freshwater lake.</title>
        <authorList>
            <person name="Park M."/>
        </authorList>
    </citation>
    <scope>NUCLEOTIDE SEQUENCE [LARGE SCALE GENOMIC DNA]</scope>
    <source>
        <strain evidence="2 3">IMCC26285</strain>
    </source>
</reference>